<organism evidence="2 3">
    <name type="scientific">Alkaliphilus serpentinus</name>
    <dbReference type="NCBI Taxonomy" id="1482731"/>
    <lineage>
        <taxon>Bacteria</taxon>
        <taxon>Bacillati</taxon>
        <taxon>Bacillota</taxon>
        <taxon>Clostridia</taxon>
        <taxon>Peptostreptococcales</taxon>
        <taxon>Natronincolaceae</taxon>
        <taxon>Alkaliphilus</taxon>
    </lineage>
</organism>
<dbReference type="OrthoDB" id="2036826at2"/>
<gene>
    <name evidence="2" type="ORF">F8153_09085</name>
</gene>
<dbReference type="RefSeq" id="WP_151866043.1">
    <property type="nucleotide sequence ID" value="NZ_WBZB01000029.1"/>
</dbReference>
<proteinExistence type="predicted"/>
<evidence type="ECO:0000313" key="3">
    <source>
        <dbReference type="Proteomes" id="UP000465601"/>
    </source>
</evidence>
<dbReference type="AlphaFoldDB" id="A0A833HPA5"/>
<dbReference type="EMBL" id="WBZB01000029">
    <property type="protein sequence ID" value="KAB3529514.1"/>
    <property type="molecule type" value="Genomic_DNA"/>
</dbReference>
<name>A0A833HPA5_9FIRM</name>
<reference evidence="2 3" key="1">
    <citation type="submission" date="2019-10" db="EMBL/GenBank/DDBJ databases">
        <title>Alkaliphilus serpentinus sp. nov. and Alkaliphilus pronyensis sp. nov., two novel anaerobic alkaliphilic species isolated from the serpentinized-hosted hydrothermal field of the Prony Bay (New Caledonia).</title>
        <authorList>
            <person name="Postec A."/>
        </authorList>
    </citation>
    <scope>NUCLEOTIDE SEQUENCE [LARGE SCALE GENOMIC DNA]</scope>
    <source>
        <strain evidence="2 3">LacT</strain>
    </source>
</reference>
<keyword evidence="3" id="KW-1185">Reference proteome</keyword>
<evidence type="ECO:0000313" key="2">
    <source>
        <dbReference type="EMBL" id="KAB3529514.1"/>
    </source>
</evidence>
<dbReference type="Pfam" id="PF18813">
    <property type="entry name" value="PBECR4"/>
    <property type="match status" value="1"/>
</dbReference>
<dbReference type="InterPro" id="IPR041420">
    <property type="entry name" value="PBECR4"/>
</dbReference>
<protein>
    <recommendedName>
        <fullName evidence="1">Phage-Barnase-EndoU-ColicinE5/D-RelE like nuclease 4 domain-containing protein</fullName>
    </recommendedName>
</protein>
<feature type="domain" description="Phage-Barnase-EndoU-ColicinE5/D-RelE like nuclease 4" evidence="1">
    <location>
        <begin position="11"/>
        <end position="181"/>
    </location>
</feature>
<accession>A0A833HPA5</accession>
<comment type="caution">
    <text evidence="2">The sequence shown here is derived from an EMBL/GenBank/DDBJ whole genome shotgun (WGS) entry which is preliminary data.</text>
</comment>
<dbReference type="Proteomes" id="UP000465601">
    <property type="component" value="Unassembled WGS sequence"/>
</dbReference>
<sequence>MSQVSFKERVKNIAIQESKNYKAYYVDYCYLVCSSAFAKQHYYIIEAKEDNYEHLLGVNSLIPPQDFFDKCYNGTLQESEFNFQKRGKSEKSIIGSVRRKIKVLPNMMNLFYGNIKAQETFIKNQVCCSFATSDNICTLGFISTPKSRPMTLLKGNELDFTKMKDVDLILRKQKEKHKFDEIIIGDLKVLWNYYEKIKEHIVESLFQEKIEIIQSQEQGESA</sequence>
<evidence type="ECO:0000259" key="1">
    <source>
        <dbReference type="Pfam" id="PF18813"/>
    </source>
</evidence>